<evidence type="ECO:0000313" key="1">
    <source>
        <dbReference type="EMBL" id="TRZ26699.1"/>
    </source>
</evidence>
<dbReference type="EMBL" id="SWJQ01000007">
    <property type="protein sequence ID" value="TRZ26699.1"/>
    <property type="molecule type" value="Genomic_DNA"/>
</dbReference>
<protein>
    <recommendedName>
        <fullName evidence="3">Endonuclease/exonuclease/phosphatase domain-containing protein</fullName>
    </recommendedName>
</protein>
<evidence type="ECO:0008006" key="3">
    <source>
        <dbReference type="Google" id="ProtNLM"/>
    </source>
</evidence>
<evidence type="ECO:0000313" key="2">
    <source>
        <dbReference type="Proteomes" id="UP000796761"/>
    </source>
</evidence>
<dbReference type="OrthoDB" id="9393271at2759"/>
<dbReference type="AlphaFoldDB" id="A0A8K1GWF0"/>
<accession>A0A8K1GWF0</accession>
<gene>
    <name evidence="1" type="ORF">HGM15179_000470</name>
</gene>
<organism evidence="1 2">
    <name type="scientific">Zosterops borbonicus</name>
    <dbReference type="NCBI Taxonomy" id="364589"/>
    <lineage>
        <taxon>Eukaryota</taxon>
        <taxon>Metazoa</taxon>
        <taxon>Chordata</taxon>
        <taxon>Craniata</taxon>
        <taxon>Vertebrata</taxon>
        <taxon>Euteleostomi</taxon>
        <taxon>Archelosauria</taxon>
        <taxon>Archosauria</taxon>
        <taxon>Dinosauria</taxon>
        <taxon>Saurischia</taxon>
        <taxon>Theropoda</taxon>
        <taxon>Coelurosauria</taxon>
        <taxon>Aves</taxon>
        <taxon>Neognathae</taxon>
        <taxon>Neoaves</taxon>
        <taxon>Telluraves</taxon>
        <taxon>Australaves</taxon>
        <taxon>Passeriformes</taxon>
        <taxon>Sylvioidea</taxon>
        <taxon>Zosteropidae</taxon>
        <taxon>Zosterops</taxon>
    </lineage>
</organism>
<dbReference type="Gene3D" id="3.60.10.10">
    <property type="entry name" value="Endonuclease/exonuclease/phosphatase"/>
    <property type="match status" value="1"/>
</dbReference>
<sequence length="138" mass="15403">MIDDGYLASSQGEATKNDDDKFEFLWVRIKGKANKADVLVGVCRRPCNQDEEVNELFFKQLADTSQVSALVLLGDLNLPDVSWKLNTVERRQSRKFLECLEEKFLTWVTTTPCNATSWSRVTGKFPSEKGHGGAGDSG</sequence>
<comment type="caution">
    <text evidence="1">The sequence shown here is derived from an EMBL/GenBank/DDBJ whole genome shotgun (WGS) entry which is preliminary data.</text>
</comment>
<dbReference type="Proteomes" id="UP000796761">
    <property type="component" value="Unassembled WGS sequence"/>
</dbReference>
<dbReference type="InterPro" id="IPR036691">
    <property type="entry name" value="Endo/exonu/phosph_ase_sf"/>
</dbReference>
<proteinExistence type="predicted"/>
<reference evidence="1" key="1">
    <citation type="submission" date="2019-04" db="EMBL/GenBank/DDBJ databases">
        <title>Genome assembly of Zosterops borbonicus 15179.</title>
        <authorList>
            <person name="Leroy T."/>
            <person name="Anselmetti Y."/>
            <person name="Tilak M.-K."/>
            <person name="Nabholz B."/>
        </authorList>
    </citation>
    <scope>NUCLEOTIDE SEQUENCE</scope>
    <source>
        <strain evidence="1">HGM_15179</strain>
        <tissue evidence="1">Muscle</tissue>
    </source>
</reference>
<name>A0A8K1GWF0_9PASS</name>
<keyword evidence="2" id="KW-1185">Reference proteome</keyword>